<dbReference type="Gene3D" id="1.10.3520.10">
    <property type="entry name" value="Glycolipid transfer protein"/>
    <property type="match status" value="1"/>
</dbReference>
<reference evidence="1" key="1">
    <citation type="journal article" date="2004" name="Nature">
        <title>Genome duplication in the teleost fish Tetraodon nigroviridis reveals the early vertebrate proto-karyotype.</title>
        <authorList>
            <person name="Jaillon O."/>
            <person name="Aury J.-M."/>
            <person name="Brunet F."/>
            <person name="Petit J.-L."/>
            <person name="Stange-Thomann N."/>
            <person name="Mauceli E."/>
            <person name="Bouneau L."/>
            <person name="Fischer C."/>
            <person name="Ozouf-Costaz C."/>
            <person name="Bernot A."/>
            <person name="Nicaud S."/>
            <person name="Jaffe D."/>
            <person name="Fisher S."/>
            <person name="Lutfalla G."/>
            <person name="Dossat C."/>
            <person name="Segurens B."/>
            <person name="Dasilva C."/>
            <person name="Salanoubat M."/>
            <person name="Levy M."/>
            <person name="Boudet N."/>
            <person name="Castellano S."/>
            <person name="Anthouard V."/>
            <person name="Jubin C."/>
            <person name="Castelli V."/>
            <person name="Katinka M."/>
            <person name="Vacherie B."/>
            <person name="Biemont C."/>
            <person name="Skalli Z."/>
            <person name="Cattolico L."/>
            <person name="Poulain J."/>
            <person name="De Berardinis V."/>
            <person name="Cruaud C."/>
            <person name="Duprat S."/>
            <person name="Brottier P."/>
            <person name="Coutanceau J.-P."/>
            <person name="Gouzy J."/>
            <person name="Parra G."/>
            <person name="Lardier G."/>
            <person name="Chapple C."/>
            <person name="McKernan K.J."/>
            <person name="McEwan P."/>
            <person name="Bosak S."/>
            <person name="Kellis M."/>
            <person name="Volff J.-N."/>
            <person name="Guigo R."/>
            <person name="Zody M.C."/>
            <person name="Mesirov J."/>
            <person name="Lindblad-Toh K."/>
            <person name="Birren B."/>
            <person name="Nusbaum C."/>
            <person name="Kahn D."/>
            <person name="Robinson-Rechavi M."/>
            <person name="Laudet V."/>
            <person name="Schachter V."/>
            <person name="Quetier F."/>
            <person name="Saurin W."/>
            <person name="Scarpelli C."/>
            <person name="Wincker P."/>
            <person name="Lander E.S."/>
            <person name="Weissenbach J."/>
            <person name="Roest Crollius H."/>
        </authorList>
    </citation>
    <scope>NUCLEOTIDE SEQUENCE [LARGE SCALE GENOMIC DNA]</scope>
</reference>
<dbReference type="EMBL" id="CAAE01014729">
    <property type="protein sequence ID" value="CAG03811.1"/>
    <property type="molecule type" value="Genomic_DNA"/>
</dbReference>
<comment type="caution">
    <text evidence="1">The sequence shown here is derived from an EMBL/GenBank/DDBJ whole genome shotgun (WGS) entry which is preliminary data.</text>
</comment>
<evidence type="ECO:0000313" key="1">
    <source>
        <dbReference type="EMBL" id="CAG03811.1"/>
    </source>
</evidence>
<accession>Q4S6C1</accession>
<dbReference type="OrthoDB" id="116883at2759"/>
<dbReference type="InterPro" id="IPR036497">
    <property type="entry name" value="GLTP_sf"/>
</dbReference>
<dbReference type="AlphaFoldDB" id="Q4S6C1"/>
<reference evidence="1" key="2">
    <citation type="submission" date="2004-02" db="EMBL/GenBank/DDBJ databases">
        <authorList>
            <consortium name="Genoscope"/>
            <consortium name="Whitehead Institute Centre for Genome Research"/>
        </authorList>
    </citation>
    <scope>NUCLEOTIDE SEQUENCE</scope>
</reference>
<gene>
    <name evidence="1" type="ORF">GSTENG00023356001</name>
</gene>
<organism evidence="1">
    <name type="scientific">Tetraodon nigroviridis</name>
    <name type="common">Spotted green pufferfish</name>
    <name type="synonym">Chelonodon nigroviridis</name>
    <dbReference type="NCBI Taxonomy" id="99883"/>
    <lineage>
        <taxon>Eukaryota</taxon>
        <taxon>Metazoa</taxon>
        <taxon>Chordata</taxon>
        <taxon>Craniata</taxon>
        <taxon>Vertebrata</taxon>
        <taxon>Euteleostomi</taxon>
        <taxon>Actinopterygii</taxon>
        <taxon>Neopterygii</taxon>
        <taxon>Teleostei</taxon>
        <taxon>Neoteleostei</taxon>
        <taxon>Acanthomorphata</taxon>
        <taxon>Eupercaria</taxon>
        <taxon>Tetraodontiformes</taxon>
        <taxon>Tetradontoidea</taxon>
        <taxon>Tetraodontidae</taxon>
        <taxon>Tetraodon</taxon>
    </lineage>
</organism>
<sequence length="46" mass="5253">MAAPDADPQDHKFSLQEVLDSFSRCLSESKQVYLEHYVAGWRGLVK</sequence>
<dbReference type="KEGG" id="tng:GSTEN00023356G001"/>
<proteinExistence type="predicted"/>
<name>Q4S6C1_TETNG</name>
<protein>
    <submittedName>
        <fullName evidence="1">(spotted green pufferfish) hypothetical protein</fullName>
    </submittedName>
</protein>